<feature type="compositionally biased region" description="Basic residues" evidence="1">
    <location>
        <begin position="7"/>
        <end position="19"/>
    </location>
</feature>
<accession>K0SPE4</accession>
<gene>
    <name evidence="2" type="ORF">THAOC_11827</name>
</gene>
<comment type="caution">
    <text evidence="2">The sequence shown here is derived from an EMBL/GenBank/DDBJ whole genome shotgun (WGS) entry which is preliminary data.</text>
</comment>
<keyword evidence="3" id="KW-1185">Reference proteome</keyword>
<feature type="region of interest" description="Disordered" evidence="1">
    <location>
        <begin position="1"/>
        <end position="83"/>
    </location>
</feature>
<evidence type="ECO:0000313" key="3">
    <source>
        <dbReference type="Proteomes" id="UP000266841"/>
    </source>
</evidence>
<organism evidence="2 3">
    <name type="scientific">Thalassiosira oceanica</name>
    <name type="common">Marine diatom</name>
    <dbReference type="NCBI Taxonomy" id="159749"/>
    <lineage>
        <taxon>Eukaryota</taxon>
        <taxon>Sar</taxon>
        <taxon>Stramenopiles</taxon>
        <taxon>Ochrophyta</taxon>
        <taxon>Bacillariophyta</taxon>
        <taxon>Coscinodiscophyceae</taxon>
        <taxon>Thalassiosirophycidae</taxon>
        <taxon>Thalassiosirales</taxon>
        <taxon>Thalassiosiraceae</taxon>
        <taxon>Thalassiosira</taxon>
    </lineage>
</organism>
<proteinExistence type="predicted"/>
<dbReference type="Proteomes" id="UP000266841">
    <property type="component" value="Unassembled WGS sequence"/>
</dbReference>
<sequence length="160" mass="17057">TSASSRKTSRPAPFKRRAPTRSSLPTSTPTSSAQSADEIGRDSPIPSRSRRLFDARLRLTHGRQGAAQPPPERSAGAARASPGQRFRANALTVPHLFPLGFVANGWQLDASLKQAGDLQTPRPSRGKPAVKPPALSSARAMRAQPAVKTACKILQTPRPP</sequence>
<feature type="non-terminal residue" evidence="2">
    <location>
        <position position="1"/>
    </location>
</feature>
<feature type="region of interest" description="Disordered" evidence="1">
    <location>
        <begin position="114"/>
        <end position="143"/>
    </location>
</feature>
<name>K0SPE4_THAOC</name>
<dbReference type="AlphaFoldDB" id="K0SPE4"/>
<dbReference type="EMBL" id="AGNL01013568">
    <property type="protein sequence ID" value="EJK67175.1"/>
    <property type="molecule type" value="Genomic_DNA"/>
</dbReference>
<protein>
    <submittedName>
        <fullName evidence="2">Uncharacterized protein</fullName>
    </submittedName>
</protein>
<evidence type="ECO:0000256" key="1">
    <source>
        <dbReference type="SAM" id="MobiDB-lite"/>
    </source>
</evidence>
<evidence type="ECO:0000313" key="2">
    <source>
        <dbReference type="EMBL" id="EJK67175.1"/>
    </source>
</evidence>
<reference evidence="2 3" key="1">
    <citation type="journal article" date="2012" name="Genome Biol.">
        <title>Genome and low-iron response of an oceanic diatom adapted to chronic iron limitation.</title>
        <authorList>
            <person name="Lommer M."/>
            <person name="Specht M."/>
            <person name="Roy A.S."/>
            <person name="Kraemer L."/>
            <person name="Andreson R."/>
            <person name="Gutowska M.A."/>
            <person name="Wolf J."/>
            <person name="Bergner S.V."/>
            <person name="Schilhabel M.B."/>
            <person name="Klostermeier U.C."/>
            <person name="Beiko R.G."/>
            <person name="Rosenstiel P."/>
            <person name="Hippler M."/>
            <person name="Laroche J."/>
        </authorList>
    </citation>
    <scope>NUCLEOTIDE SEQUENCE [LARGE SCALE GENOMIC DNA]</scope>
    <source>
        <strain evidence="2 3">CCMP1005</strain>
    </source>
</reference>
<feature type="compositionally biased region" description="Low complexity" evidence="1">
    <location>
        <begin position="20"/>
        <end position="36"/>
    </location>
</feature>